<sequence>MFGYYSPVHPKSAAHSPVYASAMHESPRSASTHMPSVAARDYASRPSSNSSMQQQQQETPQTTKNNENKASEDGFIILSDMSSHTSINPLPPPRQANQTPHSHLNVPPPSVNDAYVSHFIKPTEPSDPRRPSLHRSSSAPGEHQAHSLLPSALPLGPEGDGAWKDVHQQPVFEVFNGELTEEGNEMSKKLRHLLETVLKGQEQVGKMHFGLEELGEDDGLGTEEKGGKKEDEKGNMYKRLEDRLERREKGVDEIMEKLDALSETLRTYHGLGTPKLSFNHTHTPPQSNQTKHRNTISVPHIKTDFPSHDNPPSSASPRSPTSPTSPTSPRPPSHPNIIRAQSSIDRPSTMRAPQPQSPLRQTFRPETTSSGEEEHHSHPWGARPDSAFSNLSPLRLESERSPDSPLSSSPRQNQPKTKSFWEMEDEREREKGHKQQWLENVDQVTDSPFQMEDKSRPF</sequence>
<keyword evidence="3" id="KW-1185">Reference proteome</keyword>
<gene>
    <name evidence="2" type="ORF">I306_06117</name>
</gene>
<organism evidence="2 3">
    <name type="scientific">Cryptococcus gattii EJB2</name>
    <dbReference type="NCBI Taxonomy" id="1296103"/>
    <lineage>
        <taxon>Eukaryota</taxon>
        <taxon>Fungi</taxon>
        <taxon>Dikarya</taxon>
        <taxon>Basidiomycota</taxon>
        <taxon>Agaricomycotina</taxon>
        <taxon>Tremellomycetes</taxon>
        <taxon>Tremellales</taxon>
        <taxon>Cryptococcaceae</taxon>
        <taxon>Cryptococcus</taxon>
        <taxon>Cryptococcus gattii species complex</taxon>
    </lineage>
</organism>
<feature type="compositionally biased region" description="Polar residues" evidence="1">
    <location>
        <begin position="276"/>
        <end position="289"/>
    </location>
</feature>
<dbReference type="EMBL" id="KN848767">
    <property type="protein sequence ID" value="KIR76964.1"/>
    <property type="molecule type" value="Genomic_DNA"/>
</dbReference>
<proteinExistence type="predicted"/>
<name>A0ABR5BMT5_9TREE</name>
<accession>A0ABR5BMT5</accession>
<feature type="compositionally biased region" description="Low complexity" evidence="1">
    <location>
        <begin position="46"/>
        <end position="65"/>
    </location>
</feature>
<feature type="compositionally biased region" description="Polar residues" evidence="1">
    <location>
        <begin position="357"/>
        <end position="368"/>
    </location>
</feature>
<dbReference type="Proteomes" id="UP000054272">
    <property type="component" value="Unassembled WGS sequence"/>
</dbReference>
<evidence type="ECO:0000256" key="1">
    <source>
        <dbReference type="SAM" id="MobiDB-lite"/>
    </source>
</evidence>
<feature type="region of interest" description="Disordered" evidence="1">
    <location>
        <begin position="19"/>
        <end position="163"/>
    </location>
</feature>
<protein>
    <submittedName>
        <fullName evidence="2">Uncharacterized protein</fullName>
    </submittedName>
</protein>
<feature type="region of interest" description="Disordered" evidence="1">
    <location>
        <begin position="272"/>
        <end position="458"/>
    </location>
</feature>
<reference evidence="2 3" key="1">
    <citation type="submission" date="2015-01" db="EMBL/GenBank/DDBJ databases">
        <title>The Genome Sequence of Cryptococcus gattii EJB2.</title>
        <authorList>
            <consortium name="The Broad Institute Genomics Platform"/>
            <person name="Cuomo C."/>
            <person name="Litvintseva A."/>
            <person name="Chen Y."/>
            <person name="Heitman J."/>
            <person name="Sun S."/>
            <person name="Springer D."/>
            <person name="Dromer F."/>
            <person name="Young S."/>
            <person name="Zeng Q."/>
            <person name="Gargeya S."/>
            <person name="Abouelleil A."/>
            <person name="Alvarado L."/>
            <person name="Chapman S.B."/>
            <person name="Gainer-Dewar J."/>
            <person name="Goldberg J."/>
            <person name="Griggs A."/>
            <person name="Gujja S."/>
            <person name="Hansen M."/>
            <person name="Howarth C."/>
            <person name="Imamovic A."/>
            <person name="Larimer J."/>
            <person name="Murphy C."/>
            <person name="Naylor J."/>
            <person name="Pearson M."/>
            <person name="Priest M."/>
            <person name="Roberts A."/>
            <person name="Saif S."/>
            <person name="Shea T."/>
            <person name="Sykes S."/>
            <person name="Wortman J."/>
            <person name="Nusbaum C."/>
            <person name="Birren B."/>
        </authorList>
    </citation>
    <scope>NUCLEOTIDE SEQUENCE [LARGE SCALE GENOMIC DNA]</scope>
    <source>
        <strain evidence="2 3">EJB2</strain>
    </source>
</reference>
<evidence type="ECO:0000313" key="3">
    <source>
        <dbReference type="Proteomes" id="UP000054272"/>
    </source>
</evidence>
<evidence type="ECO:0000313" key="2">
    <source>
        <dbReference type="EMBL" id="KIR76964.1"/>
    </source>
</evidence>
<feature type="compositionally biased region" description="Low complexity" evidence="1">
    <location>
        <begin position="311"/>
        <end position="325"/>
    </location>
</feature>